<name>A0A2W0EPF1_PSEJE</name>
<evidence type="ECO:0000313" key="1">
    <source>
        <dbReference type="EMBL" id="PYY67598.1"/>
    </source>
</evidence>
<accession>A0A2W0EPF1</accession>
<organism evidence="1 2">
    <name type="scientific">Pseudomonas jessenii</name>
    <dbReference type="NCBI Taxonomy" id="77298"/>
    <lineage>
        <taxon>Bacteria</taxon>
        <taxon>Pseudomonadati</taxon>
        <taxon>Pseudomonadota</taxon>
        <taxon>Gammaproteobacteria</taxon>
        <taxon>Pseudomonadales</taxon>
        <taxon>Pseudomonadaceae</taxon>
        <taxon>Pseudomonas</taxon>
    </lineage>
</organism>
<sequence>MRGISSANRKPKPTVGASLLAMVVENAAGCQRPRCVLGFIASRLAPTVSSAASKIVYTGMSPSVPFMCALFFYAPKSYIPPTALPPHSLLNSRYKINTCSIGQFILSFFQ</sequence>
<gene>
    <name evidence="1" type="ORF">CRX42_26195</name>
</gene>
<comment type="caution">
    <text evidence="1">The sequence shown here is derived from an EMBL/GenBank/DDBJ whole genome shotgun (WGS) entry which is preliminary data.</text>
</comment>
<dbReference type="AlphaFoldDB" id="A0A2W0EPF1"/>
<dbReference type="Proteomes" id="UP000247437">
    <property type="component" value="Unassembled WGS sequence"/>
</dbReference>
<protein>
    <submittedName>
        <fullName evidence="1">Uncharacterized protein</fullName>
    </submittedName>
</protein>
<proteinExistence type="predicted"/>
<reference evidence="1 2" key="1">
    <citation type="journal article" date="2018" name="Appl. Microbiol. Biotechnol.">
        <title>Characterization of the caprolactam degradation pathway in Pseudomonas jessenii using mass spectrometry-based proteomics.</title>
        <authorList>
            <person name="Otzen M."/>
            <person name="Palacio C."/>
            <person name="Janssen D.B."/>
        </authorList>
    </citation>
    <scope>NUCLEOTIDE SEQUENCE [LARGE SCALE GENOMIC DNA]</scope>
    <source>
        <strain evidence="1 2">GO3</strain>
    </source>
</reference>
<evidence type="ECO:0000313" key="2">
    <source>
        <dbReference type="Proteomes" id="UP000247437"/>
    </source>
</evidence>
<dbReference type="EMBL" id="PDLL01000461">
    <property type="protein sequence ID" value="PYY67598.1"/>
    <property type="molecule type" value="Genomic_DNA"/>
</dbReference>